<comment type="pathway">
    <text evidence="2 10">Carbohydrate degradation; glycolysis; pyruvate from D-glyceraldehyde 3-phosphate: step 2/5.</text>
</comment>
<dbReference type="RefSeq" id="WP_060667571.1">
    <property type="nucleotide sequence ID" value="NZ_JBHTKV010000001.1"/>
</dbReference>
<dbReference type="EC" id="2.7.2.3" evidence="3 10"/>
<dbReference type="GO" id="GO:0004618">
    <property type="term" value="F:phosphoglycerate kinase activity"/>
    <property type="evidence" value="ECO:0007669"/>
    <property type="project" value="UniProtKB-EC"/>
</dbReference>
<evidence type="ECO:0000256" key="10">
    <source>
        <dbReference type="HAMAP-Rule" id="MF_00145"/>
    </source>
</evidence>
<dbReference type="Proteomes" id="UP000037854">
    <property type="component" value="Unassembled WGS sequence"/>
</dbReference>
<evidence type="ECO:0000313" key="13">
    <source>
        <dbReference type="Proteomes" id="UP000037854"/>
    </source>
</evidence>
<dbReference type="PANTHER" id="PTHR11406">
    <property type="entry name" value="PHOSPHOGLYCERATE KINASE"/>
    <property type="match status" value="1"/>
</dbReference>
<dbReference type="InterPro" id="IPR036043">
    <property type="entry name" value="Phosphoglycerate_kinase_sf"/>
</dbReference>
<dbReference type="PRINTS" id="PR00477">
    <property type="entry name" value="PHGLYCKINASE"/>
</dbReference>
<feature type="binding site" evidence="10">
    <location>
        <begin position="349"/>
        <end position="352"/>
    </location>
    <ligand>
        <name>ATP</name>
        <dbReference type="ChEBI" id="CHEBI:30616"/>
    </ligand>
</feature>
<feature type="binding site" evidence="10">
    <location>
        <begin position="59"/>
        <end position="62"/>
    </location>
    <ligand>
        <name>substrate</name>
    </ligand>
</feature>
<feature type="binding site" evidence="10">
    <location>
        <position position="151"/>
    </location>
    <ligand>
        <name>substrate</name>
    </ligand>
</feature>
<accession>A0ABR5MNG1</accession>
<dbReference type="PANTHER" id="PTHR11406:SF23">
    <property type="entry name" value="PHOSPHOGLYCERATE KINASE 1, CHLOROPLASTIC-RELATED"/>
    <property type="match status" value="1"/>
</dbReference>
<gene>
    <name evidence="10 12" type="primary">pgk</name>
    <name evidence="12" type="ORF">AFL42_01365</name>
</gene>
<keyword evidence="13" id="KW-1185">Reference proteome</keyword>
<comment type="caution">
    <text evidence="12">The sequence shown here is derived from an EMBL/GenBank/DDBJ whole genome shotgun (WGS) entry which is preliminary data.</text>
</comment>
<keyword evidence="10" id="KW-0597">Phosphoprotein</keyword>
<evidence type="ECO:0000256" key="5">
    <source>
        <dbReference type="ARBA" id="ARBA00022679"/>
    </source>
</evidence>
<comment type="similarity">
    <text evidence="10 11">Belongs to the phosphoglycerate kinase family.</text>
</comment>
<feature type="binding site" evidence="10">
    <location>
        <begin position="21"/>
        <end position="23"/>
    </location>
    <ligand>
        <name>substrate</name>
    </ligand>
</feature>
<feature type="binding site" evidence="10">
    <location>
        <position position="201"/>
    </location>
    <ligand>
        <name>ATP</name>
        <dbReference type="ChEBI" id="CHEBI:30616"/>
    </ligand>
</feature>
<comment type="caution">
    <text evidence="10">Lacks conserved residue(s) required for the propagation of feature annotation.</text>
</comment>
<dbReference type="InterPro" id="IPR001576">
    <property type="entry name" value="Phosphoglycerate_kinase"/>
</dbReference>
<proteinExistence type="inferred from homology"/>
<dbReference type="InterPro" id="IPR015824">
    <property type="entry name" value="Phosphoglycerate_kinase_N"/>
</dbReference>
<evidence type="ECO:0000256" key="3">
    <source>
        <dbReference type="ARBA" id="ARBA00013061"/>
    </source>
</evidence>
<dbReference type="Pfam" id="PF00162">
    <property type="entry name" value="PGK"/>
    <property type="match status" value="1"/>
</dbReference>
<keyword evidence="6 10" id="KW-0547">Nucleotide-binding</keyword>
<evidence type="ECO:0000256" key="1">
    <source>
        <dbReference type="ARBA" id="ARBA00000642"/>
    </source>
</evidence>
<comment type="subcellular location">
    <subcellularLocation>
        <location evidence="10">Cytoplasm</location>
    </subcellularLocation>
</comment>
<keyword evidence="9 10" id="KW-0324">Glycolysis</keyword>
<dbReference type="HAMAP" id="MF_00145">
    <property type="entry name" value="Phosphoglyc_kinase"/>
    <property type="match status" value="1"/>
</dbReference>
<dbReference type="PIRSF" id="PIRSF000724">
    <property type="entry name" value="Pgk"/>
    <property type="match status" value="1"/>
</dbReference>
<keyword evidence="8 10" id="KW-0067">ATP-binding</keyword>
<keyword evidence="5 10" id="KW-0808">Transferase</keyword>
<evidence type="ECO:0000256" key="2">
    <source>
        <dbReference type="ARBA" id="ARBA00004838"/>
    </source>
</evidence>
<evidence type="ECO:0000256" key="8">
    <source>
        <dbReference type="ARBA" id="ARBA00022840"/>
    </source>
</evidence>
<dbReference type="CDD" id="cd00318">
    <property type="entry name" value="Phosphoglycerate_kinase"/>
    <property type="match status" value="1"/>
</dbReference>
<dbReference type="PROSITE" id="PS00111">
    <property type="entry name" value="PGLYCERATE_KINASE"/>
    <property type="match status" value="1"/>
</dbReference>
<keyword evidence="7 10" id="KW-0418">Kinase</keyword>
<evidence type="ECO:0000313" key="12">
    <source>
        <dbReference type="EMBL" id="KPH78778.1"/>
    </source>
</evidence>
<feature type="binding site" evidence="10">
    <location>
        <position position="36"/>
    </location>
    <ligand>
        <name>substrate</name>
    </ligand>
</feature>
<evidence type="ECO:0000256" key="11">
    <source>
        <dbReference type="RuleBase" id="RU000532"/>
    </source>
</evidence>
<comment type="catalytic activity">
    <reaction evidence="1 10 11">
        <text>(2R)-3-phosphoglycerate + ATP = (2R)-3-phospho-glyceroyl phosphate + ADP</text>
        <dbReference type="Rhea" id="RHEA:14801"/>
        <dbReference type="ChEBI" id="CHEBI:30616"/>
        <dbReference type="ChEBI" id="CHEBI:57604"/>
        <dbReference type="ChEBI" id="CHEBI:58272"/>
        <dbReference type="ChEBI" id="CHEBI:456216"/>
        <dbReference type="EC" id="2.7.2.3"/>
    </reaction>
</comment>
<sequence>MNKKTLKDLDVKGKKVFCRVDFNVPMKDGEVTDDTRIKAALPTIKHLSDNGAKVILASHLGRPKGQAVEELRLDPVAKRLSELSGKEVVKTDAVYGEEVNEAIANLHDGDLLLIENVRFESGEEKNDPALVQSFASMADLYVNDAFGAAHRAHASTTGIAEKLPSAAGFLMEKEISVLSKALENPERPFTAIIGGAKVKDKIDVIDNLLDKVDNLIVGGGLAYTFIKAQGHEIGKSLLEEDKIDLAKEFMQKAKEKGVNFVLPEDVVIADDFSEEANTKEVSIEEIPADWEALDIGPKTREKYSKIVSESKLVIWNGPMGVFELNVFANGTKAVAEALATTEGYTVIGGGDSAAAVEKFGLADKMDHVSTGGGASLEFMEGKVLPGVAALDEK</sequence>
<feature type="binding site" evidence="10">
    <location>
        <position position="323"/>
    </location>
    <ligand>
        <name>ATP</name>
        <dbReference type="ChEBI" id="CHEBI:30616"/>
    </ligand>
</feature>
<dbReference type="InterPro" id="IPR015911">
    <property type="entry name" value="Phosphoglycerate_kinase_CS"/>
</dbReference>
<protein>
    <recommendedName>
        <fullName evidence="4 10">Phosphoglycerate kinase</fullName>
        <ecNumber evidence="3 10">2.7.2.3</ecNumber>
    </recommendedName>
</protein>
<dbReference type="SUPFAM" id="SSF53748">
    <property type="entry name" value="Phosphoglycerate kinase"/>
    <property type="match status" value="1"/>
</dbReference>
<keyword evidence="10" id="KW-0963">Cytoplasm</keyword>
<comment type="subunit">
    <text evidence="10">Monomer.</text>
</comment>
<feature type="binding site" evidence="10">
    <location>
        <position position="118"/>
    </location>
    <ligand>
        <name>substrate</name>
    </ligand>
</feature>
<evidence type="ECO:0000256" key="4">
    <source>
        <dbReference type="ARBA" id="ARBA00016471"/>
    </source>
</evidence>
<dbReference type="Gene3D" id="3.40.50.1260">
    <property type="entry name" value="Phosphoglycerate kinase, N-terminal domain"/>
    <property type="match status" value="2"/>
</dbReference>
<feature type="modified residue" description="Phosphothreonine" evidence="10">
    <location>
        <position position="299"/>
    </location>
</feature>
<evidence type="ECO:0000256" key="9">
    <source>
        <dbReference type="ARBA" id="ARBA00023152"/>
    </source>
</evidence>
<dbReference type="EMBL" id="LGTK01000002">
    <property type="protein sequence ID" value="KPH78778.1"/>
    <property type="molecule type" value="Genomic_DNA"/>
</dbReference>
<reference evidence="12 13" key="1">
    <citation type="submission" date="2015-07" db="EMBL/GenBank/DDBJ databases">
        <title>High-quality draft genome sequence of Oceanobacillus caeni HM6, a bacillus isolated from a human feces.</title>
        <authorList>
            <person name="Kumar J."/>
            <person name="Verma M.K."/>
            <person name="Pandey R."/>
            <person name="Bhambi M."/>
            <person name="Chauhan N."/>
        </authorList>
    </citation>
    <scope>NUCLEOTIDE SEQUENCE [LARGE SCALE GENOMIC DNA]</scope>
    <source>
        <strain evidence="12 13">HM6</strain>
    </source>
</reference>
<evidence type="ECO:0000256" key="6">
    <source>
        <dbReference type="ARBA" id="ARBA00022741"/>
    </source>
</evidence>
<evidence type="ECO:0000256" key="7">
    <source>
        <dbReference type="ARBA" id="ARBA00022777"/>
    </source>
</evidence>
<name>A0ABR5MNG1_9BACI</name>
<organism evidence="12 13">
    <name type="scientific">Oceanobacillus caeni</name>
    <dbReference type="NCBI Taxonomy" id="405946"/>
    <lineage>
        <taxon>Bacteria</taxon>
        <taxon>Bacillati</taxon>
        <taxon>Bacillota</taxon>
        <taxon>Bacilli</taxon>
        <taxon>Bacillales</taxon>
        <taxon>Bacillaceae</taxon>
        <taxon>Oceanobacillus</taxon>
    </lineage>
</organism>